<accession>A0A9P9K5L8</accession>
<name>A0A9P9K5L8_FUSSL</name>
<sequence>MALVERRQDARHPNVRYGREQTAVAYREALAECPVPQRSRDNRELVRSIVEEHFNSLPMGIKFYFYQRGETGEADIRIKFSNKSRCYAGTAAKSVRRSSKPTMKLGLETPKRFNGQDRRLCFKTSSCTSSDMPLAFSTSISIRIAGRSGT</sequence>
<gene>
    <name evidence="1" type="ORF">B0J15DRAFT_552474</name>
</gene>
<organism evidence="1 2">
    <name type="scientific">Fusarium solani</name>
    <name type="common">Filamentous fungus</name>
    <dbReference type="NCBI Taxonomy" id="169388"/>
    <lineage>
        <taxon>Eukaryota</taxon>
        <taxon>Fungi</taxon>
        <taxon>Dikarya</taxon>
        <taxon>Ascomycota</taxon>
        <taxon>Pezizomycotina</taxon>
        <taxon>Sordariomycetes</taxon>
        <taxon>Hypocreomycetidae</taxon>
        <taxon>Hypocreales</taxon>
        <taxon>Nectriaceae</taxon>
        <taxon>Fusarium</taxon>
        <taxon>Fusarium solani species complex</taxon>
    </lineage>
</organism>
<evidence type="ECO:0000313" key="1">
    <source>
        <dbReference type="EMBL" id="KAH7244860.1"/>
    </source>
</evidence>
<evidence type="ECO:0000313" key="2">
    <source>
        <dbReference type="Proteomes" id="UP000736672"/>
    </source>
</evidence>
<dbReference type="Proteomes" id="UP000736672">
    <property type="component" value="Unassembled WGS sequence"/>
</dbReference>
<protein>
    <submittedName>
        <fullName evidence="1">Uncharacterized protein</fullName>
    </submittedName>
</protein>
<proteinExistence type="predicted"/>
<dbReference type="OrthoDB" id="291007at2759"/>
<reference evidence="1" key="1">
    <citation type="journal article" date="2021" name="Nat. Commun.">
        <title>Genetic determinants of endophytism in the Arabidopsis root mycobiome.</title>
        <authorList>
            <person name="Mesny F."/>
            <person name="Miyauchi S."/>
            <person name="Thiergart T."/>
            <person name="Pickel B."/>
            <person name="Atanasova L."/>
            <person name="Karlsson M."/>
            <person name="Huettel B."/>
            <person name="Barry K.W."/>
            <person name="Haridas S."/>
            <person name="Chen C."/>
            <person name="Bauer D."/>
            <person name="Andreopoulos W."/>
            <person name="Pangilinan J."/>
            <person name="LaButti K."/>
            <person name="Riley R."/>
            <person name="Lipzen A."/>
            <person name="Clum A."/>
            <person name="Drula E."/>
            <person name="Henrissat B."/>
            <person name="Kohler A."/>
            <person name="Grigoriev I.V."/>
            <person name="Martin F.M."/>
            <person name="Hacquard S."/>
        </authorList>
    </citation>
    <scope>NUCLEOTIDE SEQUENCE</scope>
    <source>
        <strain evidence="1">FSSC 5 MPI-SDFR-AT-0091</strain>
    </source>
</reference>
<comment type="caution">
    <text evidence="1">The sequence shown here is derived from an EMBL/GenBank/DDBJ whole genome shotgun (WGS) entry which is preliminary data.</text>
</comment>
<keyword evidence="2" id="KW-1185">Reference proteome</keyword>
<dbReference type="AlphaFoldDB" id="A0A9P9K5L8"/>
<dbReference type="EMBL" id="JAGTJS010000017">
    <property type="protein sequence ID" value="KAH7244860.1"/>
    <property type="molecule type" value="Genomic_DNA"/>
</dbReference>